<name>A0A410T5L4_9CAUD</name>
<organism evidence="1 2">
    <name type="scientific">Acinetobacter phage Henu6</name>
    <dbReference type="NCBI Taxonomy" id="2500136"/>
    <lineage>
        <taxon>Viruses</taxon>
        <taxon>Duplodnaviria</taxon>
        <taxon>Heunggongvirae</taxon>
        <taxon>Uroviricota</taxon>
        <taxon>Caudoviricetes</taxon>
        <taxon>Pantevenvirales</taxon>
        <taxon>Straboviridae</taxon>
        <taxon>Twarogvirinae</taxon>
        <taxon>Zedzedvirus</taxon>
        <taxon>Zedzedvirus zz1</taxon>
    </lineage>
</organism>
<sequence length="163" mass="18568">MEITDILRAFESGDFARPNLFQLEIPYLGKNFTFKAKATAMPPGQVDKIAIGFMNRKFNIGGDRTFDDWSCTIYNDDAHDTRQQILDWQALVHGQGAEITGSTPAEYKKTAIIRQYGRDGKTITKEHTIYGLWPTLVGEVALDWDTNSEVETFECTFALDYWI</sequence>
<gene>
    <name evidence="1" type="ORF">Henu6_gp233</name>
</gene>
<dbReference type="EMBL" id="MK240351">
    <property type="protein sequence ID" value="QAU04035.1"/>
    <property type="molecule type" value="Genomic_DNA"/>
</dbReference>
<dbReference type="Pfam" id="PF06841">
    <property type="entry name" value="Phage_T4_gp19"/>
    <property type="match status" value="1"/>
</dbReference>
<reference evidence="1 2" key="1">
    <citation type="submission" date="2018-11" db="EMBL/GenBank/DDBJ databases">
        <authorList>
            <person name="Teng T."/>
        </authorList>
    </citation>
    <scope>NUCLEOTIDE SEQUENCE [LARGE SCALE GENOMIC DNA]</scope>
</reference>
<dbReference type="Proteomes" id="UP000289169">
    <property type="component" value="Segment"/>
</dbReference>
<dbReference type="GO" id="GO:0005198">
    <property type="term" value="F:structural molecule activity"/>
    <property type="evidence" value="ECO:0007669"/>
    <property type="project" value="InterPro"/>
</dbReference>
<evidence type="ECO:0000313" key="1">
    <source>
        <dbReference type="EMBL" id="QAU04035.1"/>
    </source>
</evidence>
<accession>A0A410T5L4</accession>
<evidence type="ECO:0000313" key="2">
    <source>
        <dbReference type="Proteomes" id="UP000289169"/>
    </source>
</evidence>
<protein>
    <submittedName>
        <fullName evidence="1">Tail tube protein</fullName>
    </submittedName>
</protein>
<proteinExistence type="predicted"/>
<dbReference type="InterPro" id="IPR010667">
    <property type="entry name" value="Phage_T4_Gp19"/>
</dbReference>